<dbReference type="NCBIfam" id="TIGR03725">
    <property type="entry name" value="T6A_YeaZ"/>
    <property type="match status" value="1"/>
</dbReference>
<dbReference type="GO" id="GO:0002949">
    <property type="term" value="P:tRNA threonylcarbamoyladenosine modification"/>
    <property type="evidence" value="ECO:0007669"/>
    <property type="project" value="InterPro"/>
</dbReference>
<dbReference type="PANTHER" id="PTHR11735">
    <property type="entry name" value="TRNA N6-ADENOSINE THREONYLCARBAMOYLTRANSFERASE"/>
    <property type="match status" value="1"/>
</dbReference>
<name>A0A1Q8Q2G8_9BACI</name>
<comment type="caution">
    <text evidence="2">The sequence shown here is derived from an EMBL/GenBank/DDBJ whole genome shotgun (WGS) entry which is preliminary data.</text>
</comment>
<dbReference type="InterPro" id="IPR043129">
    <property type="entry name" value="ATPase_NBD"/>
</dbReference>
<dbReference type="Gene3D" id="3.30.420.40">
    <property type="match status" value="2"/>
</dbReference>
<dbReference type="AlphaFoldDB" id="A0A1Q8Q2G8"/>
<dbReference type="Pfam" id="PF00814">
    <property type="entry name" value="TsaD"/>
    <property type="match status" value="1"/>
</dbReference>
<dbReference type="RefSeq" id="WP_075399447.1">
    <property type="nucleotide sequence ID" value="NZ_MSDU01000042.1"/>
</dbReference>
<evidence type="ECO:0000313" key="2">
    <source>
        <dbReference type="EMBL" id="OLN21508.1"/>
    </source>
</evidence>
<dbReference type="OrthoDB" id="9784166at2"/>
<dbReference type="EMBL" id="MSDU01000042">
    <property type="protein sequence ID" value="OLN21508.1"/>
    <property type="molecule type" value="Genomic_DNA"/>
</dbReference>
<dbReference type="InterPro" id="IPR000905">
    <property type="entry name" value="Gcp-like_dom"/>
</dbReference>
<evidence type="ECO:0000313" key="3">
    <source>
        <dbReference type="Proteomes" id="UP000185568"/>
    </source>
</evidence>
<dbReference type="InterPro" id="IPR022496">
    <property type="entry name" value="T6A_TsaB"/>
</dbReference>
<dbReference type="STRING" id="1714264.BTO30_14585"/>
<dbReference type="GO" id="GO:0005829">
    <property type="term" value="C:cytosol"/>
    <property type="evidence" value="ECO:0007669"/>
    <property type="project" value="TreeGrafter"/>
</dbReference>
<dbReference type="CDD" id="cd24032">
    <property type="entry name" value="ASKHA_NBD_TsaB"/>
    <property type="match status" value="1"/>
</dbReference>
<organism evidence="2 3">
    <name type="scientific">Domibacillus antri</name>
    <dbReference type="NCBI Taxonomy" id="1714264"/>
    <lineage>
        <taxon>Bacteria</taxon>
        <taxon>Bacillati</taxon>
        <taxon>Bacillota</taxon>
        <taxon>Bacilli</taxon>
        <taxon>Bacillales</taxon>
        <taxon>Bacillaceae</taxon>
        <taxon>Domibacillus</taxon>
    </lineage>
</organism>
<keyword evidence="2" id="KW-0808">Transferase</keyword>
<dbReference type="Proteomes" id="UP000185568">
    <property type="component" value="Unassembled WGS sequence"/>
</dbReference>
<keyword evidence="3" id="KW-1185">Reference proteome</keyword>
<dbReference type="GO" id="GO:0016740">
    <property type="term" value="F:transferase activity"/>
    <property type="evidence" value="ECO:0007669"/>
    <property type="project" value="UniProtKB-KW"/>
</dbReference>
<feature type="domain" description="Gcp-like" evidence="1">
    <location>
        <begin position="29"/>
        <end position="202"/>
    </location>
</feature>
<protein>
    <submittedName>
        <fullName evidence="2">tRNA (Adenosine(37)-N6)-threonylcarbamoyltransferase complex dimerization subunit type 1 TsaB</fullName>
    </submittedName>
</protein>
<gene>
    <name evidence="2" type="ORF">BTO30_14585</name>
</gene>
<accession>A0A1Q8Q2G8</accession>
<evidence type="ECO:0000259" key="1">
    <source>
        <dbReference type="Pfam" id="PF00814"/>
    </source>
</evidence>
<dbReference type="SUPFAM" id="SSF53067">
    <property type="entry name" value="Actin-like ATPase domain"/>
    <property type="match status" value="2"/>
</dbReference>
<sequence>MKVLAIDTSTYTLSVGVSDGDVILAEQVTNVKKNHSVRVMPAIEALMNEVEMKPGDLDKIVVANGPGSYTGVRIGVTIAKTLAWTLQIPLTAVSGLASLAASAPLIEGLVCPVFDARRGQVFTGLYRLSNGFVETVKEDRNVLITDWCQELISIGEPVLFVGQESVQHEKVIAEIMGSAAAFAGKSVPYTRPAALISLGQSADSQDPEQVIPYYARLAEAEAKWLEANEKRAQSSE</sequence>
<dbReference type="PANTHER" id="PTHR11735:SF11">
    <property type="entry name" value="TRNA THREONYLCARBAMOYLADENOSINE BIOSYNTHESIS PROTEIN TSAB"/>
    <property type="match status" value="1"/>
</dbReference>
<proteinExistence type="predicted"/>
<reference evidence="2 3" key="1">
    <citation type="submission" date="2016-12" db="EMBL/GenBank/DDBJ databases">
        <title>Domibacillus antri genome sequencing.</title>
        <authorList>
            <person name="Verma A."/>
            <person name="Krishnamurthi S."/>
        </authorList>
    </citation>
    <scope>NUCLEOTIDE SEQUENCE [LARGE SCALE GENOMIC DNA]</scope>
    <source>
        <strain evidence="2 3">XD80</strain>
    </source>
</reference>